<keyword evidence="4" id="KW-1185">Reference proteome</keyword>
<dbReference type="RefSeq" id="WP_183539426.1">
    <property type="nucleotide sequence ID" value="NZ_JACHHV010000009.1"/>
</dbReference>
<dbReference type="PANTHER" id="PTHR42954:SF2">
    <property type="entry name" value="FE(2+) TRANSPORT PROTEIN A"/>
    <property type="match status" value="1"/>
</dbReference>
<evidence type="ECO:0000313" key="4">
    <source>
        <dbReference type="Proteomes" id="UP000562464"/>
    </source>
</evidence>
<dbReference type="EMBL" id="JACHHV010000009">
    <property type="protein sequence ID" value="MBB5887871.1"/>
    <property type="molecule type" value="Genomic_DNA"/>
</dbReference>
<dbReference type="SMART" id="SM00899">
    <property type="entry name" value="FeoA"/>
    <property type="match status" value="2"/>
</dbReference>
<dbReference type="InterPro" id="IPR052713">
    <property type="entry name" value="FeoA"/>
</dbReference>
<dbReference type="PANTHER" id="PTHR42954">
    <property type="entry name" value="FE(2+) TRANSPORT PROTEIN A"/>
    <property type="match status" value="1"/>
</dbReference>
<evidence type="ECO:0000259" key="2">
    <source>
        <dbReference type="SMART" id="SM00899"/>
    </source>
</evidence>
<dbReference type="Gene3D" id="2.30.30.90">
    <property type="match status" value="2"/>
</dbReference>
<dbReference type="GO" id="GO:0046914">
    <property type="term" value="F:transition metal ion binding"/>
    <property type="evidence" value="ECO:0007669"/>
    <property type="project" value="InterPro"/>
</dbReference>
<organism evidence="3 4">
    <name type="scientific">Lactovum miscens</name>
    <dbReference type="NCBI Taxonomy" id="190387"/>
    <lineage>
        <taxon>Bacteria</taxon>
        <taxon>Bacillati</taxon>
        <taxon>Bacillota</taxon>
        <taxon>Bacilli</taxon>
        <taxon>Lactobacillales</taxon>
        <taxon>Streptococcaceae</taxon>
        <taxon>Lactovum</taxon>
    </lineage>
</organism>
<reference evidence="3 4" key="1">
    <citation type="submission" date="2020-08" db="EMBL/GenBank/DDBJ databases">
        <title>Genomic Encyclopedia of Type Strains, Phase IV (KMG-IV): sequencing the most valuable type-strain genomes for metagenomic binning, comparative biology and taxonomic classification.</title>
        <authorList>
            <person name="Goeker M."/>
        </authorList>
    </citation>
    <scope>NUCLEOTIDE SEQUENCE [LARGE SCALE GENOMIC DNA]</scope>
    <source>
        <strain evidence="3 4">DSM 14925</strain>
    </source>
</reference>
<sequence>MRRLSQAKLGLTYFLVSTAEEVKLKELGFVKGKKVELVNLTDQNAIVVVAGSRIAMGRETIDNIFVNEVLDDKKIVDLSSLKAGETGVVQKIESDIATKHRLMDMGITRGVAIYVRKLSPLGDPMELHLRGYSLSLRKQDARLIKVLVKEV</sequence>
<comment type="caution">
    <text evidence="3">The sequence shown here is derived from an EMBL/GenBank/DDBJ whole genome shotgun (WGS) entry which is preliminary data.</text>
</comment>
<dbReference type="InterPro" id="IPR038157">
    <property type="entry name" value="FeoA_core_dom"/>
</dbReference>
<keyword evidence="1" id="KW-0408">Iron</keyword>
<dbReference type="Pfam" id="PF04023">
    <property type="entry name" value="FeoA"/>
    <property type="match status" value="2"/>
</dbReference>
<dbReference type="AlphaFoldDB" id="A0A841C8J5"/>
<evidence type="ECO:0000313" key="3">
    <source>
        <dbReference type="EMBL" id="MBB5887871.1"/>
    </source>
</evidence>
<proteinExistence type="predicted"/>
<dbReference type="InterPro" id="IPR008988">
    <property type="entry name" value="Transcriptional_repressor_C"/>
</dbReference>
<accession>A0A841C8J5</accession>
<name>A0A841C8J5_9LACT</name>
<evidence type="ECO:0000256" key="1">
    <source>
        <dbReference type="ARBA" id="ARBA00023004"/>
    </source>
</evidence>
<protein>
    <submittedName>
        <fullName evidence="3">Ferrous iron transport protein A</fullName>
    </submittedName>
</protein>
<feature type="domain" description="Ferrous iron transporter FeoA-like" evidence="2">
    <location>
        <begin position="76"/>
        <end position="148"/>
    </location>
</feature>
<dbReference type="InterPro" id="IPR007167">
    <property type="entry name" value="Fe-transptr_FeoA-like"/>
</dbReference>
<gene>
    <name evidence="3" type="ORF">HNQ37_000750</name>
</gene>
<feature type="domain" description="Ferrous iron transporter FeoA-like" evidence="2">
    <location>
        <begin position="2"/>
        <end position="68"/>
    </location>
</feature>
<dbReference type="SUPFAM" id="SSF50037">
    <property type="entry name" value="C-terminal domain of transcriptional repressors"/>
    <property type="match status" value="2"/>
</dbReference>
<dbReference type="Proteomes" id="UP000562464">
    <property type="component" value="Unassembled WGS sequence"/>
</dbReference>